<evidence type="ECO:0000313" key="3">
    <source>
        <dbReference type="Proteomes" id="UP000194136"/>
    </source>
</evidence>
<protein>
    <recommendedName>
        <fullName evidence="4">Lyase</fullName>
    </recommendedName>
</protein>
<evidence type="ECO:0008006" key="4">
    <source>
        <dbReference type="Google" id="ProtNLM"/>
    </source>
</evidence>
<accession>A0AA34TTI6</accession>
<proteinExistence type="predicted"/>
<dbReference type="KEGG" id="vsy:K08M4_41090"/>
<dbReference type="AlphaFoldDB" id="A0AA34TTI6"/>
<gene>
    <name evidence="2" type="ORF">K08M4_41090</name>
</gene>
<organism evidence="2 3">
    <name type="scientific">Vibrio syngnathi</name>
    <dbReference type="NCBI Taxonomy" id="3034029"/>
    <lineage>
        <taxon>Bacteria</taxon>
        <taxon>Pseudomonadati</taxon>
        <taxon>Pseudomonadota</taxon>
        <taxon>Gammaproteobacteria</taxon>
        <taxon>Vibrionales</taxon>
        <taxon>Vibrionaceae</taxon>
        <taxon>Vibrio</taxon>
    </lineage>
</organism>
<name>A0AA34TTI6_9VIBR</name>
<evidence type="ECO:0000313" key="2">
    <source>
        <dbReference type="EMBL" id="ARP40770.1"/>
    </source>
</evidence>
<dbReference type="RefSeq" id="WP_086051278.1">
    <property type="nucleotide sequence ID" value="NZ_CP017917.1"/>
</dbReference>
<dbReference type="Proteomes" id="UP000194136">
    <property type="component" value="Chromosome 2"/>
</dbReference>
<dbReference type="EMBL" id="CP017917">
    <property type="protein sequence ID" value="ARP40770.1"/>
    <property type="molecule type" value="Genomic_DNA"/>
</dbReference>
<reference evidence="2 3" key="1">
    <citation type="submission" date="2016-10" db="EMBL/GenBank/DDBJ databases">
        <title>The High Quality Genome of Vibrio splendidus K08M4.</title>
        <authorList>
            <person name="Wendling C."/>
            <person name="Chibani C.M."/>
            <person name="Hertel R."/>
            <person name="Sproer C."/>
            <person name="Bunk B."/>
            <person name="Overmann J."/>
            <person name="Roth O."/>
            <person name="Liesegang H."/>
        </authorList>
    </citation>
    <scope>NUCLEOTIDE SEQUENCE [LARGE SCALE GENOMIC DNA]</scope>
    <source>
        <strain evidence="2 3">K08M4</strain>
    </source>
</reference>
<sequence>MRLKLISLALISAGSIASETETLSNISTEQSETLLVTSKFHGYKTENDSEFRYVDTVDLNGIDWAFWYGENRSQSKPKTNLISDVKTFGKFEFQAQKPAHGNEYLWNSGSSRDFLGESNHAILVKHGGGFEFTVKPGKAGEFKLDLYTHNWLAMSEFTACLKNDCVTITNYYPSHISTTKNSVEFSTDTAADELTITYKAKNDQFSWKDNDPYHALEAINLSEVK</sequence>
<feature type="chain" id="PRO_5041460940" description="Lyase" evidence="1">
    <location>
        <begin position="18"/>
        <end position="225"/>
    </location>
</feature>
<keyword evidence="1" id="KW-0732">Signal</keyword>
<feature type="signal peptide" evidence="1">
    <location>
        <begin position="1"/>
        <end position="17"/>
    </location>
</feature>
<evidence type="ECO:0000256" key="1">
    <source>
        <dbReference type="SAM" id="SignalP"/>
    </source>
</evidence>
<keyword evidence="3" id="KW-1185">Reference proteome</keyword>